<organism evidence="15 16">
    <name type="scientific">Raphidocelis subcapitata</name>
    <dbReference type="NCBI Taxonomy" id="307507"/>
    <lineage>
        <taxon>Eukaryota</taxon>
        <taxon>Viridiplantae</taxon>
        <taxon>Chlorophyta</taxon>
        <taxon>core chlorophytes</taxon>
        <taxon>Chlorophyceae</taxon>
        <taxon>CS clade</taxon>
        <taxon>Sphaeropleales</taxon>
        <taxon>Selenastraceae</taxon>
        <taxon>Raphidocelis</taxon>
    </lineage>
</organism>
<dbReference type="FunCoup" id="A0A2V0PA61">
    <property type="interactions" value="2007"/>
</dbReference>
<dbReference type="EMBL" id="BDRX01000056">
    <property type="protein sequence ID" value="GBF94793.1"/>
    <property type="molecule type" value="Genomic_DNA"/>
</dbReference>
<comment type="catalytic activity">
    <reaction evidence="13">
        <text>(2R)-2,3-bisphosphoglycerate + H2O = (2R)-2-phosphoglycerate + phosphate</text>
        <dbReference type="Rhea" id="RHEA:27381"/>
        <dbReference type="ChEBI" id="CHEBI:15377"/>
        <dbReference type="ChEBI" id="CHEBI:43474"/>
        <dbReference type="ChEBI" id="CHEBI:58248"/>
        <dbReference type="ChEBI" id="CHEBI:58289"/>
        <dbReference type="EC" id="3.1.3.80"/>
    </reaction>
    <physiologicalReaction direction="left-to-right" evidence="13">
        <dbReference type="Rhea" id="RHEA:27382"/>
    </physiologicalReaction>
</comment>
<dbReference type="Pfam" id="PF00328">
    <property type="entry name" value="His_Phos_2"/>
    <property type="match status" value="1"/>
</dbReference>
<dbReference type="PANTHER" id="PTHR20963">
    <property type="entry name" value="MULTIPLE INOSITOL POLYPHOSPHATE PHOSPHATASE-RELATED"/>
    <property type="match status" value="1"/>
</dbReference>
<evidence type="ECO:0000256" key="1">
    <source>
        <dbReference type="ARBA" id="ARBA00004370"/>
    </source>
</evidence>
<dbReference type="STRING" id="307507.A0A2V0PA61"/>
<evidence type="ECO:0000256" key="4">
    <source>
        <dbReference type="ARBA" id="ARBA00013040"/>
    </source>
</evidence>
<gene>
    <name evidence="15" type="ORF">Rsub_07965</name>
</gene>
<evidence type="ECO:0000256" key="13">
    <source>
        <dbReference type="ARBA" id="ARBA00043832"/>
    </source>
</evidence>
<sequence>MLAGAASSGSGAGTAAAAVAGRLSTKTPYAWRVPTPGAPSLYSQQDPPGYEPVALYLVARHGSRWPTLSRTKQMHGLAPLLRMVNPRTHPWVLNFSAPLLEYTAGELHPMGEDEMAALAHRMRHRFPGLLDRPYFPRRYHLVSTEVPRAAQSASAFSLGLFQRCAATGAAGDGSGGGGGGGLGARQPVALRMKPKRRDPTLRFFDMCPQYLAHEETVERWLAPWLWHHWEQLLPAVEARLGLPPGAAAPSDVDALWQLCGLHAGLLAVPGGGACAAFGPEEAGVMEWLEDVRLAETQGPGAPINSRIAGVLLGDLGASLRAAADSAAAGREPLPAARLHFAHCETLTPLLTLMGLFGSEGGGKEGSGTGKGLVGADGVPRSARHVAGAVDSLVDDGQLAVARRLQQEGSGGGAASWGGAPSSSVGSGFSSDGSDGGGSVLSGYSGGDEADSGSAASSGGAFDGGDRGAAGRVFKGRAVAGGPLEPPPGWAPRIGPPGADREWRGGRIAPLAANLMVVLYKAVAPRPPPGRERFLVRLVHNEQVLAPPLCGGGRLDCGLEEFLGAVVGGRAADAAALLEMCGGGEGEGEGEGGGGGADGWGGGLDF</sequence>
<evidence type="ECO:0000313" key="16">
    <source>
        <dbReference type="Proteomes" id="UP000247498"/>
    </source>
</evidence>
<dbReference type="CDD" id="cd07061">
    <property type="entry name" value="HP_HAP_like"/>
    <property type="match status" value="1"/>
</dbReference>
<evidence type="ECO:0000256" key="2">
    <source>
        <dbReference type="ARBA" id="ARBA00008422"/>
    </source>
</evidence>
<dbReference type="GO" id="GO:0016020">
    <property type="term" value="C:membrane"/>
    <property type="evidence" value="ECO:0007669"/>
    <property type="project" value="UniProtKB-SubCell"/>
</dbReference>
<keyword evidence="6" id="KW-0732">Signal</keyword>
<evidence type="ECO:0000256" key="6">
    <source>
        <dbReference type="ARBA" id="ARBA00022729"/>
    </source>
</evidence>
<dbReference type="AlphaFoldDB" id="A0A2V0PA61"/>
<dbReference type="GO" id="GO:0003993">
    <property type="term" value="F:acid phosphatase activity"/>
    <property type="evidence" value="ECO:0007669"/>
    <property type="project" value="TreeGrafter"/>
</dbReference>
<dbReference type="Gene3D" id="3.40.50.1240">
    <property type="entry name" value="Phosphoglycerate mutase-like"/>
    <property type="match status" value="2"/>
</dbReference>
<evidence type="ECO:0000256" key="9">
    <source>
        <dbReference type="ARBA" id="ARBA00031642"/>
    </source>
</evidence>
<dbReference type="OrthoDB" id="539235at2759"/>
<dbReference type="GO" id="GO:0034417">
    <property type="term" value="F:bisphosphoglycerate 3-phosphatase activity"/>
    <property type="evidence" value="ECO:0007669"/>
    <property type="project" value="UniProtKB-EC"/>
</dbReference>
<feature type="region of interest" description="Disordered" evidence="14">
    <location>
        <begin position="584"/>
        <end position="605"/>
    </location>
</feature>
<evidence type="ECO:0000256" key="5">
    <source>
        <dbReference type="ARBA" id="ARBA00018097"/>
    </source>
</evidence>
<evidence type="ECO:0000256" key="14">
    <source>
        <dbReference type="SAM" id="MobiDB-lite"/>
    </source>
</evidence>
<comment type="catalytic activity">
    <reaction evidence="11">
        <text>1D-myo-inositol 1,2,4,5,6-pentakisphosphate + H2O = 1D-myo-inositol 1,2,5,6-tetrakisphosphate + phosphate</text>
        <dbReference type="Rhea" id="RHEA:77115"/>
        <dbReference type="ChEBI" id="CHEBI:15377"/>
        <dbReference type="ChEBI" id="CHEBI:43474"/>
        <dbReference type="ChEBI" id="CHEBI:57798"/>
        <dbReference type="ChEBI" id="CHEBI:195535"/>
        <dbReference type="EC" id="3.1.3.62"/>
    </reaction>
    <physiologicalReaction direction="left-to-right" evidence="11">
        <dbReference type="Rhea" id="RHEA:77116"/>
    </physiologicalReaction>
</comment>
<comment type="similarity">
    <text evidence="2">Belongs to the histidine acid phosphatase family. MINPP1 subfamily.</text>
</comment>
<comment type="subcellular location">
    <subcellularLocation>
        <location evidence="1">Membrane</location>
    </subcellularLocation>
</comment>
<dbReference type="Proteomes" id="UP000247498">
    <property type="component" value="Unassembled WGS sequence"/>
</dbReference>
<name>A0A2V0PA61_9CHLO</name>
<dbReference type="EC" id="3.1.3.80" evidence="3"/>
<evidence type="ECO:0000256" key="11">
    <source>
        <dbReference type="ARBA" id="ARBA00043671"/>
    </source>
</evidence>
<dbReference type="EC" id="3.1.3.62" evidence="4"/>
<dbReference type="InterPro" id="IPR000560">
    <property type="entry name" value="His_Pase_clade-2"/>
</dbReference>
<comment type="catalytic activity">
    <reaction evidence="12">
        <text>1D-myo-inositol hexakisphosphate + H2O = 1D-myo-inositol 1,2,4,5,6-pentakisphosphate + phosphate</text>
        <dbReference type="Rhea" id="RHEA:16989"/>
        <dbReference type="ChEBI" id="CHEBI:15377"/>
        <dbReference type="ChEBI" id="CHEBI:43474"/>
        <dbReference type="ChEBI" id="CHEBI:57798"/>
        <dbReference type="ChEBI" id="CHEBI:58130"/>
        <dbReference type="EC" id="3.1.3.62"/>
    </reaction>
    <physiologicalReaction direction="left-to-right" evidence="12">
        <dbReference type="Rhea" id="RHEA:16990"/>
    </physiologicalReaction>
</comment>
<dbReference type="InParanoid" id="A0A2V0PA61"/>
<proteinExistence type="inferred from homology"/>
<keyword evidence="7" id="KW-0378">Hydrolase</keyword>
<evidence type="ECO:0000313" key="15">
    <source>
        <dbReference type="EMBL" id="GBF94793.1"/>
    </source>
</evidence>
<accession>A0A2V0PA61</accession>
<keyword evidence="16" id="KW-1185">Reference proteome</keyword>
<comment type="catalytic activity">
    <reaction evidence="10">
        <text>1D-myo-inositol 1,2,5,6-tetrakisphosphate + H2O = 1D-myo-inositol 1,2,6-trisphosphate + phosphate</text>
        <dbReference type="Rhea" id="RHEA:77119"/>
        <dbReference type="ChEBI" id="CHEBI:15377"/>
        <dbReference type="ChEBI" id="CHEBI:43474"/>
        <dbReference type="ChEBI" id="CHEBI:195535"/>
        <dbReference type="ChEBI" id="CHEBI:195537"/>
        <dbReference type="EC" id="3.1.3.62"/>
    </reaction>
    <physiologicalReaction direction="left-to-right" evidence="10">
        <dbReference type="Rhea" id="RHEA:77120"/>
    </physiologicalReaction>
</comment>
<evidence type="ECO:0000256" key="7">
    <source>
        <dbReference type="ARBA" id="ARBA00022801"/>
    </source>
</evidence>
<feature type="compositionally biased region" description="Low complexity" evidence="14">
    <location>
        <begin position="416"/>
        <end position="432"/>
    </location>
</feature>
<feature type="region of interest" description="Disordered" evidence="14">
    <location>
        <begin position="405"/>
        <end position="500"/>
    </location>
</feature>
<evidence type="ECO:0000256" key="12">
    <source>
        <dbReference type="ARBA" id="ARBA00043691"/>
    </source>
</evidence>
<dbReference type="SUPFAM" id="SSF53254">
    <property type="entry name" value="Phosphoglycerate mutase-like"/>
    <property type="match status" value="2"/>
</dbReference>
<evidence type="ECO:0000256" key="3">
    <source>
        <dbReference type="ARBA" id="ARBA00012976"/>
    </source>
</evidence>
<evidence type="ECO:0000256" key="10">
    <source>
        <dbReference type="ARBA" id="ARBA00043668"/>
    </source>
</evidence>
<comment type="caution">
    <text evidence="15">The sequence shown here is derived from an EMBL/GenBank/DDBJ whole genome shotgun (WGS) entry which is preliminary data.</text>
</comment>
<dbReference type="InterPro" id="IPR029033">
    <property type="entry name" value="His_PPase_superfam"/>
</dbReference>
<dbReference type="GO" id="GO:0052745">
    <property type="term" value="F:inositol phosphate phosphatase activity"/>
    <property type="evidence" value="ECO:0007669"/>
    <property type="project" value="TreeGrafter"/>
</dbReference>
<dbReference type="PANTHER" id="PTHR20963:SF8">
    <property type="entry name" value="MULTIPLE INOSITOL POLYPHOSPHATE PHOSPHATASE 1"/>
    <property type="match status" value="1"/>
</dbReference>
<keyword evidence="8" id="KW-0472">Membrane</keyword>
<evidence type="ECO:0000256" key="8">
    <source>
        <dbReference type="ARBA" id="ARBA00023136"/>
    </source>
</evidence>
<reference evidence="15 16" key="1">
    <citation type="journal article" date="2018" name="Sci. Rep.">
        <title>Raphidocelis subcapitata (=Pseudokirchneriella subcapitata) provides an insight into genome evolution and environmental adaptations in the Sphaeropleales.</title>
        <authorList>
            <person name="Suzuki S."/>
            <person name="Yamaguchi H."/>
            <person name="Nakajima N."/>
            <person name="Kawachi M."/>
        </authorList>
    </citation>
    <scope>NUCLEOTIDE SEQUENCE [LARGE SCALE GENOMIC DNA]</scope>
    <source>
        <strain evidence="15 16">NIES-35</strain>
    </source>
</reference>
<protein>
    <recommendedName>
        <fullName evidence="5">Multiple inositol polyphosphate phosphatase 1</fullName>
        <ecNumber evidence="4">3.1.3.62</ecNumber>
        <ecNumber evidence="3">3.1.3.80</ecNumber>
    </recommendedName>
    <alternativeName>
        <fullName evidence="9">2,3-bisphosphoglycerate 3-phosphatase</fullName>
    </alternativeName>
</protein>
<feature type="compositionally biased region" description="Gly residues" evidence="14">
    <location>
        <begin position="433"/>
        <end position="445"/>
    </location>
</feature>